<name>A0A9Y1BNZ6_9ARCH</name>
<organism evidence="1">
    <name type="scientific">Candidatus Heimdallarchaeum aukensis</name>
    <dbReference type="NCBI Taxonomy" id="2876573"/>
    <lineage>
        <taxon>Archaea</taxon>
        <taxon>Promethearchaeati</taxon>
        <taxon>Candidatus Heimdallarchaeota</taxon>
        <taxon>Candidatus Heimdallarchaeia (ex Rinke et al. 2021) (nom. nud.)</taxon>
        <taxon>Candidatus Heimdallarchaeales</taxon>
        <taxon>Candidatus Heimdallarchaeaceae</taxon>
        <taxon>Candidatus Heimdallarchaeum</taxon>
    </lineage>
</organism>
<gene>
    <name evidence="1" type="ORF">K9W45_04530</name>
</gene>
<evidence type="ECO:0000313" key="1">
    <source>
        <dbReference type="EMBL" id="UJG41734.1"/>
    </source>
</evidence>
<dbReference type="InterPro" id="IPR036390">
    <property type="entry name" value="WH_DNA-bd_sf"/>
</dbReference>
<proteinExistence type="predicted"/>
<dbReference type="SUPFAM" id="SSF46785">
    <property type="entry name" value="Winged helix' DNA-binding domain"/>
    <property type="match status" value="1"/>
</dbReference>
<protein>
    <submittedName>
        <fullName evidence="1">Uncharacterized protein</fullName>
    </submittedName>
</protein>
<sequence>MEKLLNRVVELLEEINTKLSRIEKKLEGEGEINIPSSIDLLTKMTKAQRLTYFAVQKIGEATCSEVAEETGRSMNLESRYLRRLYEMGVLGRKRVPVSDKEEEWKGTEVKYFIKEEK</sequence>
<dbReference type="AlphaFoldDB" id="A0A9Y1BNZ6"/>
<dbReference type="EMBL" id="CP084166">
    <property type="protein sequence ID" value="UJG41734.1"/>
    <property type="molecule type" value="Genomic_DNA"/>
</dbReference>
<accession>A0A9Y1BNZ6</accession>
<dbReference type="Proteomes" id="UP001201020">
    <property type="component" value="Chromosome"/>
</dbReference>
<reference evidence="1" key="1">
    <citation type="journal article" date="2022" name="Nat. Microbiol.">
        <title>Unique mobile elements and scalable gene flow at the prokaryote-eukaryote boundary revealed by circularized Asgard archaea genomes.</title>
        <authorList>
            <person name="Wu F."/>
            <person name="Speth D.R."/>
            <person name="Philosof A."/>
            <person name="Cremiere A."/>
            <person name="Narayanan A."/>
            <person name="Barco R.A."/>
            <person name="Connon S.A."/>
            <person name="Amend J.P."/>
            <person name="Antoshechkin I.A."/>
            <person name="Orphan V.J."/>
        </authorList>
    </citation>
    <scope>NUCLEOTIDE SEQUENCE</scope>
    <source>
        <strain evidence="1">PM71</strain>
    </source>
</reference>